<dbReference type="InterPro" id="IPR016696">
    <property type="entry name" value="TRAPP-I_su5"/>
</dbReference>
<dbReference type="GO" id="GO:1990072">
    <property type="term" value="C:TRAPPIII protein complex"/>
    <property type="evidence" value="ECO:0007669"/>
    <property type="project" value="TreeGrafter"/>
</dbReference>
<reference evidence="8" key="1">
    <citation type="submission" date="2009-08" db="EMBL/GenBank/DDBJ databases">
        <title>Annotation of Salpingoeca rosetta.</title>
        <authorList>
            <consortium name="The Broad Institute Genome Sequencing Platform"/>
            <person name="Russ C."/>
            <person name="Cuomo C."/>
            <person name="Burger G."/>
            <person name="Gray M.W."/>
            <person name="Holland P.W.H."/>
            <person name="King N."/>
            <person name="Lang F.B.F."/>
            <person name="Roger A.J."/>
            <person name="Ruiz-Trillo I."/>
            <person name="Young S.K."/>
            <person name="Zeng Q."/>
            <person name="Gargeya S."/>
            <person name="Alvarado L."/>
            <person name="Berlin A."/>
            <person name="Chapman S.B."/>
            <person name="Chen Z."/>
            <person name="Freedman E."/>
            <person name="Gellesch M."/>
            <person name="Goldberg J."/>
            <person name="Griggs A."/>
            <person name="Gujja S."/>
            <person name="Heilman E."/>
            <person name="Heiman D."/>
            <person name="Howarth C."/>
            <person name="Mehta T."/>
            <person name="Neiman D."/>
            <person name="Pearson M."/>
            <person name="Roberts A."/>
            <person name="Saif S."/>
            <person name="Shea T."/>
            <person name="Shenoy N."/>
            <person name="Sisk P."/>
            <person name="Stolte C."/>
            <person name="Sykes S."/>
            <person name="White J."/>
            <person name="Yandava C."/>
            <person name="Haas B."/>
            <person name="Nusbaum C."/>
            <person name="Birren B."/>
        </authorList>
    </citation>
    <scope>NUCLEOTIDE SEQUENCE [LARGE SCALE GENOMIC DNA]</scope>
    <source>
        <strain evidence="8">ATCC 50818</strain>
    </source>
</reference>
<proteinExistence type="inferred from homology"/>
<dbReference type="CDD" id="cd14943">
    <property type="entry name" value="TRAPPC5_Trs31"/>
    <property type="match status" value="1"/>
</dbReference>
<keyword evidence="4 7" id="KW-0256">Endoplasmic reticulum</keyword>
<dbReference type="eggNOG" id="KOG3315">
    <property type="taxonomic scope" value="Eukaryota"/>
</dbReference>
<keyword evidence="5 7" id="KW-0931">ER-Golgi transport</keyword>
<dbReference type="GeneID" id="16074750"/>
<accession>F2U9W2</accession>
<evidence type="ECO:0000313" key="8">
    <source>
        <dbReference type="EMBL" id="EGD73139.1"/>
    </source>
</evidence>
<comment type="similarity">
    <text evidence="2 7">Belongs to the TRAPP small subunits family. BET3 subfamily.</text>
</comment>
<dbReference type="SUPFAM" id="SSF111126">
    <property type="entry name" value="Ligand-binding domain in the NO signalling and Golgi transport"/>
    <property type="match status" value="1"/>
</dbReference>
<evidence type="ECO:0000256" key="7">
    <source>
        <dbReference type="PIRNR" id="PIRNR017479"/>
    </source>
</evidence>
<comment type="subcellular location">
    <subcellularLocation>
        <location evidence="1">Endoplasmic reticulum</location>
    </subcellularLocation>
    <subcellularLocation>
        <location evidence="7">Golgi apparatus</location>
        <location evidence="7">cis-Golgi network</location>
    </subcellularLocation>
</comment>
<dbReference type="PIRSF" id="PIRSF017479">
    <property type="entry name" value="TRAPP_I_complex_Trs31"/>
    <property type="match status" value="1"/>
</dbReference>
<keyword evidence="3 7" id="KW-0813">Transport</keyword>
<keyword evidence="9" id="KW-1185">Reference proteome</keyword>
<dbReference type="GO" id="GO:0006888">
    <property type="term" value="P:endoplasmic reticulum to Golgi vesicle-mediated transport"/>
    <property type="evidence" value="ECO:0007669"/>
    <property type="project" value="TreeGrafter"/>
</dbReference>
<dbReference type="InterPro" id="IPR007194">
    <property type="entry name" value="TRAPP_component"/>
</dbReference>
<evidence type="ECO:0000256" key="4">
    <source>
        <dbReference type="ARBA" id="ARBA00022824"/>
    </source>
</evidence>
<evidence type="ECO:0000256" key="6">
    <source>
        <dbReference type="ARBA" id="ARBA00023034"/>
    </source>
</evidence>
<evidence type="ECO:0000313" key="9">
    <source>
        <dbReference type="Proteomes" id="UP000007799"/>
    </source>
</evidence>
<evidence type="ECO:0000256" key="5">
    <source>
        <dbReference type="ARBA" id="ARBA00022892"/>
    </source>
</evidence>
<dbReference type="Proteomes" id="UP000007799">
    <property type="component" value="Unassembled WGS sequence"/>
</dbReference>
<dbReference type="RefSeq" id="XP_004994170.1">
    <property type="nucleotide sequence ID" value="XM_004994113.1"/>
</dbReference>
<dbReference type="Gene3D" id="3.30.1380.20">
    <property type="entry name" value="Trafficking protein particle complex subunit 3"/>
    <property type="match status" value="1"/>
</dbReference>
<dbReference type="PANTHER" id="PTHR20902:SF0">
    <property type="entry name" value="TRAFFICKING PROTEIN PARTICLE COMPLEX SUBUNIT 5"/>
    <property type="match status" value="1"/>
</dbReference>
<evidence type="ECO:0000256" key="3">
    <source>
        <dbReference type="ARBA" id="ARBA00022448"/>
    </source>
</evidence>
<dbReference type="InParanoid" id="F2U9W2"/>
<dbReference type="AlphaFoldDB" id="F2U9W2"/>
<dbReference type="GO" id="GO:1990071">
    <property type="term" value="C:TRAPPII protein complex"/>
    <property type="evidence" value="ECO:0007669"/>
    <property type="project" value="TreeGrafter"/>
</dbReference>
<comment type="subunit">
    <text evidence="7">Part of the multisubunit TRAPP (transport protein particle) complex.</text>
</comment>
<dbReference type="OMA" id="YMVKFDD"/>
<dbReference type="OrthoDB" id="10254842at2759"/>
<dbReference type="GO" id="GO:1990070">
    <property type="term" value="C:TRAPPI protein complex"/>
    <property type="evidence" value="ECO:0007669"/>
    <property type="project" value="TreeGrafter"/>
</dbReference>
<name>F2U9W2_SALR5</name>
<dbReference type="KEGG" id="sre:PTSG_04852"/>
<keyword evidence="6 7" id="KW-0333">Golgi apparatus</keyword>
<sequence length="181" mass="20286">MESRTHPLDRALPRVPRDISLSTYALLFSEVVRYTTNRVNSVPELEQKLAVIGRRVGVRLVEVMAMRDRTSRRRIKIHDVLAFLQTNLWRTLFGKPADLLEQVTSDVCSYMLSDHDMLVNKFISISKEYGDLNCAAFVGGIVEAAVDGMGFPAEVAAHTVEGKGTTLLIKFDHTKIPQEAL</sequence>
<evidence type="ECO:0000256" key="1">
    <source>
        <dbReference type="ARBA" id="ARBA00004240"/>
    </source>
</evidence>
<dbReference type="EMBL" id="GL832965">
    <property type="protein sequence ID" value="EGD73139.1"/>
    <property type="molecule type" value="Genomic_DNA"/>
</dbReference>
<dbReference type="Pfam" id="PF04051">
    <property type="entry name" value="TRAPP"/>
    <property type="match status" value="1"/>
</dbReference>
<evidence type="ECO:0000256" key="2">
    <source>
        <dbReference type="ARBA" id="ARBA00006218"/>
    </source>
</evidence>
<dbReference type="InterPro" id="IPR024096">
    <property type="entry name" value="NO_sig/Golgi_transp_ligand-bd"/>
</dbReference>
<protein>
    <recommendedName>
        <fullName evidence="7">Trafficking protein particle complex subunit</fullName>
    </recommendedName>
</protein>
<dbReference type="STRING" id="946362.F2U9W2"/>
<gene>
    <name evidence="8" type="ORF">PTSG_04852</name>
</gene>
<dbReference type="FunCoup" id="F2U9W2">
    <property type="interactions" value="746"/>
</dbReference>
<dbReference type="GO" id="GO:0005783">
    <property type="term" value="C:endoplasmic reticulum"/>
    <property type="evidence" value="ECO:0007669"/>
    <property type="project" value="UniProtKB-SubCell"/>
</dbReference>
<dbReference type="PANTHER" id="PTHR20902">
    <property type="entry name" value="41-2 PROTEIN ANTIGEN-RELATED"/>
    <property type="match status" value="1"/>
</dbReference>
<organism evidence="9">
    <name type="scientific">Salpingoeca rosetta (strain ATCC 50818 / BSB-021)</name>
    <dbReference type="NCBI Taxonomy" id="946362"/>
    <lineage>
        <taxon>Eukaryota</taxon>
        <taxon>Choanoflagellata</taxon>
        <taxon>Craspedida</taxon>
        <taxon>Salpingoecidae</taxon>
        <taxon>Salpingoeca</taxon>
    </lineage>
</organism>